<feature type="compositionally biased region" description="Polar residues" evidence="1">
    <location>
        <begin position="63"/>
        <end position="91"/>
    </location>
</feature>
<evidence type="ECO:0000256" key="1">
    <source>
        <dbReference type="SAM" id="MobiDB-lite"/>
    </source>
</evidence>
<comment type="caution">
    <text evidence="2">The sequence shown here is derived from an EMBL/GenBank/DDBJ whole genome shotgun (WGS) entry which is preliminary data.</text>
</comment>
<dbReference type="Proteomes" id="UP000822688">
    <property type="component" value="Chromosome V"/>
</dbReference>
<organism evidence="2 3">
    <name type="scientific">Ceratodon purpureus</name>
    <name type="common">Fire moss</name>
    <name type="synonym">Dicranum purpureum</name>
    <dbReference type="NCBI Taxonomy" id="3225"/>
    <lineage>
        <taxon>Eukaryota</taxon>
        <taxon>Viridiplantae</taxon>
        <taxon>Streptophyta</taxon>
        <taxon>Embryophyta</taxon>
        <taxon>Bryophyta</taxon>
        <taxon>Bryophytina</taxon>
        <taxon>Bryopsida</taxon>
        <taxon>Dicranidae</taxon>
        <taxon>Pseudoditrichales</taxon>
        <taxon>Ditrichaceae</taxon>
        <taxon>Ceratodon</taxon>
    </lineage>
</organism>
<dbReference type="EMBL" id="CM026426">
    <property type="protein sequence ID" value="KAG0574083.1"/>
    <property type="molecule type" value="Genomic_DNA"/>
</dbReference>
<feature type="region of interest" description="Disordered" evidence="1">
    <location>
        <begin position="58"/>
        <end position="120"/>
    </location>
</feature>
<name>A0A8T0HU82_CERPU</name>
<protein>
    <submittedName>
        <fullName evidence="2">Uncharacterized protein</fullName>
    </submittedName>
</protein>
<reference evidence="2" key="1">
    <citation type="submission" date="2020-06" db="EMBL/GenBank/DDBJ databases">
        <title>WGS assembly of Ceratodon purpureus strain R40.</title>
        <authorList>
            <person name="Carey S.B."/>
            <person name="Jenkins J."/>
            <person name="Shu S."/>
            <person name="Lovell J.T."/>
            <person name="Sreedasyam A."/>
            <person name="Maumus F."/>
            <person name="Tiley G.P."/>
            <person name="Fernandez-Pozo N."/>
            <person name="Barry K."/>
            <person name="Chen C."/>
            <person name="Wang M."/>
            <person name="Lipzen A."/>
            <person name="Daum C."/>
            <person name="Saski C.A."/>
            <person name="Payton A.C."/>
            <person name="Mcbreen J.C."/>
            <person name="Conrad R.E."/>
            <person name="Kollar L.M."/>
            <person name="Olsson S."/>
            <person name="Huttunen S."/>
            <person name="Landis J.B."/>
            <person name="Wickett N.J."/>
            <person name="Johnson M.G."/>
            <person name="Rensing S.A."/>
            <person name="Grimwood J."/>
            <person name="Schmutz J."/>
            <person name="Mcdaniel S.F."/>
        </authorList>
    </citation>
    <scope>NUCLEOTIDE SEQUENCE</scope>
    <source>
        <strain evidence="2">R40</strain>
    </source>
</reference>
<dbReference type="AlphaFoldDB" id="A0A8T0HU82"/>
<feature type="compositionally biased region" description="Low complexity" evidence="1">
    <location>
        <begin position="102"/>
        <end position="114"/>
    </location>
</feature>
<evidence type="ECO:0000313" key="2">
    <source>
        <dbReference type="EMBL" id="KAG0574083.1"/>
    </source>
</evidence>
<proteinExistence type="predicted"/>
<gene>
    <name evidence="2" type="ORF">KC19_VG232500</name>
</gene>
<evidence type="ECO:0000313" key="3">
    <source>
        <dbReference type="Proteomes" id="UP000822688"/>
    </source>
</evidence>
<accession>A0A8T0HU82</accession>
<sequence length="210" mass="22713">MADLDASSSTNTPIPIGTYAPSWFLLSHNSHIQAAESSGFTCCSPFVFELSTMFGSRGAGSPSYANRTPMSRPNQTEASNPSPHTASNSTPGHGAIGDGRARSSSGSPSMRGCSNPLADCSRMRPIRPRVTYAPSGTTALVVAPPRPRQTPCPIQRDVANAAMRQQRQHDQAAYGEMRAAHAQGMKVCFPIVELLFRFKPKFFKIRKKEQ</sequence>
<keyword evidence="3" id="KW-1185">Reference proteome</keyword>